<gene>
    <name evidence="3" type="ORF">SDC9_99484</name>
</gene>
<keyword evidence="1" id="KW-1133">Transmembrane helix</keyword>
<feature type="domain" description="VanZ-like" evidence="2">
    <location>
        <begin position="7"/>
        <end position="138"/>
    </location>
</feature>
<protein>
    <recommendedName>
        <fullName evidence="2">VanZ-like domain-containing protein</fullName>
    </recommendedName>
</protein>
<organism evidence="3">
    <name type="scientific">bioreactor metagenome</name>
    <dbReference type="NCBI Taxonomy" id="1076179"/>
    <lineage>
        <taxon>unclassified sequences</taxon>
        <taxon>metagenomes</taxon>
        <taxon>ecological metagenomes</taxon>
    </lineage>
</organism>
<dbReference type="AlphaFoldDB" id="A0A645APD9"/>
<accession>A0A645APD9</accession>
<dbReference type="InterPro" id="IPR006976">
    <property type="entry name" value="VanZ-like"/>
</dbReference>
<comment type="caution">
    <text evidence="3">The sequence shown here is derived from an EMBL/GenBank/DDBJ whole genome shotgun (WGS) entry which is preliminary data.</text>
</comment>
<keyword evidence="1" id="KW-0812">Transmembrane</keyword>
<name>A0A645APD9_9ZZZZ</name>
<evidence type="ECO:0000259" key="2">
    <source>
        <dbReference type="Pfam" id="PF04892"/>
    </source>
</evidence>
<dbReference type="NCBIfam" id="NF037970">
    <property type="entry name" value="vanZ_1"/>
    <property type="match status" value="1"/>
</dbReference>
<sequence>MKKICYLLLSLFIMAFIFGNSMMDAADSNSESRFLTAFVQNVLNWLGFHVPIGELHHAIRKCAHFTEYALEAFFVAKTLTAFRVRRQTWLAYALLIGLLTAVIDENIQLYSIGRSGQVTDVLLDFSGTIVGVVLAMLISSNRR</sequence>
<reference evidence="3" key="1">
    <citation type="submission" date="2019-08" db="EMBL/GenBank/DDBJ databases">
        <authorList>
            <person name="Kucharzyk K."/>
            <person name="Murdoch R.W."/>
            <person name="Higgins S."/>
            <person name="Loffler F."/>
        </authorList>
    </citation>
    <scope>NUCLEOTIDE SEQUENCE</scope>
</reference>
<dbReference type="Pfam" id="PF04892">
    <property type="entry name" value="VanZ"/>
    <property type="match status" value="1"/>
</dbReference>
<keyword evidence="1" id="KW-0472">Membrane</keyword>
<feature type="transmembrane region" description="Helical" evidence="1">
    <location>
        <begin position="89"/>
        <end position="109"/>
    </location>
</feature>
<evidence type="ECO:0000313" key="3">
    <source>
        <dbReference type="EMBL" id="MPM52723.1"/>
    </source>
</evidence>
<evidence type="ECO:0000256" key="1">
    <source>
        <dbReference type="SAM" id="Phobius"/>
    </source>
</evidence>
<feature type="transmembrane region" description="Helical" evidence="1">
    <location>
        <begin position="121"/>
        <end position="140"/>
    </location>
</feature>
<proteinExistence type="predicted"/>
<dbReference type="EMBL" id="VSSQ01013999">
    <property type="protein sequence ID" value="MPM52723.1"/>
    <property type="molecule type" value="Genomic_DNA"/>
</dbReference>